<dbReference type="RefSeq" id="XP_009045716.1">
    <property type="nucleotide sequence ID" value="XM_009047468.1"/>
</dbReference>
<evidence type="ECO:0000256" key="4">
    <source>
        <dbReference type="SAM" id="SignalP"/>
    </source>
</evidence>
<evidence type="ECO:0000256" key="2">
    <source>
        <dbReference type="ARBA" id="ARBA00023157"/>
    </source>
</evidence>
<dbReference type="PROSITE" id="PS51046">
    <property type="entry name" value="GON"/>
    <property type="match status" value="1"/>
</dbReference>
<dbReference type="EMBL" id="KB199952">
    <property type="protein sequence ID" value="ESP03628.1"/>
    <property type="molecule type" value="Genomic_DNA"/>
</dbReference>
<evidence type="ECO:0000256" key="3">
    <source>
        <dbReference type="PROSITE-ProRule" id="PRU00302"/>
    </source>
</evidence>
<keyword evidence="8" id="KW-1185">Reference proteome</keyword>
<dbReference type="Proteomes" id="UP000030746">
    <property type="component" value="Unassembled WGS sequence"/>
</dbReference>
<protein>
    <recommendedName>
        <fullName evidence="9">GON domain-containing protein</fullName>
    </recommendedName>
</protein>
<evidence type="ECO:0000313" key="8">
    <source>
        <dbReference type="Proteomes" id="UP000030746"/>
    </source>
</evidence>
<dbReference type="OrthoDB" id="6113960at2759"/>
<feature type="domain" description="Sushi" evidence="5">
    <location>
        <begin position="132"/>
        <end position="192"/>
    </location>
</feature>
<evidence type="ECO:0000259" key="5">
    <source>
        <dbReference type="PROSITE" id="PS50923"/>
    </source>
</evidence>
<name>V4B0J4_LOTGI</name>
<evidence type="ECO:0000256" key="1">
    <source>
        <dbReference type="ARBA" id="ARBA00022723"/>
    </source>
</evidence>
<reference evidence="7 8" key="1">
    <citation type="journal article" date="2013" name="Nature">
        <title>Insights into bilaterian evolution from three spiralian genomes.</title>
        <authorList>
            <person name="Simakov O."/>
            <person name="Marletaz F."/>
            <person name="Cho S.J."/>
            <person name="Edsinger-Gonzales E."/>
            <person name="Havlak P."/>
            <person name="Hellsten U."/>
            <person name="Kuo D.H."/>
            <person name="Larsson T."/>
            <person name="Lv J."/>
            <person name="Arendt D."/>
            <person name="Savage R."/>
            <person name="Osoegawa K."/>
            <person name="de Jong P."/>
            <person name="Grimwood J."/>
            <person name="Chapman J.A."/>
            <person name="Shapiro H."/>
            <person name="Aerts A."/>
            <person name="Otillar R.P."/>
            <person name="Terry A.Y."/>
            <person name="Boore J.L."/>
            <person name="Grigoriev I.V."/>
            <person name="Lindberg D.R."/>
            <person name="Seaver E.C."/>
            <person name="Weisblat D.A."/>
            <person name="Putnam N.H."/>
            <person name="Rokhsar D.S."/>
        </authorList>
    </citation>
    <scope>NUCLEOTIDE SEQUENCE [LARGE SCALE GENOMIC DNA]</scope>
</reference>
<feature type="domain" description="GON" evidence="6">
    <location>
        <begin position="195"/>
        <end position="389"/>
    </location>
</feature>
<dbReference type="CTD" id="20241705"/>
<keyword evidence="2" id="KW-1015">Disulfide bond</keyword>
<dbReference type="OMA" id="CELHREM"/>
<accession>V4B0J4</accession>
<sequence>MTMFTYKLCFLYVFLNIYARSTGQMCGNVQNFDQQIYEGKRSSSKSFWTQAPLGLLQCIHMCRSNSMCLSINFVNSNGTCELISTDVNSETLQNAPSYLTVNAQIWPHVHLGNCENHMCSQESLCESLEIGYRCNIIGCYGSGIPNADPQTFNSKIHNFGEAVEKPCKFGYYSTDAVSCLSNGSWSVFTCHPYQEIPNCRYLKDSCNTLYSDGEYWLYPPALNGAMVKLYCGKLDTDPTAYITLVENNFSSRSIYLHDSNCSPVQASTTKIAQEQLGYTNFQKIAFAPRTARVLREDFTFTWTNYTQIGYGISADCLPVDTTCSLLGRFEINLEGTGFLIQTDVIWVQDNHDAVMDIYVTENREITGVCGKGCAGCKPESHIVLEADPFNQPQMESATRPICTQ</sequence>
<dbReference type="AlphaFoldDB" id="V4B0J4"/>
<dbReference type="Pfam" id="PF00024">
    <property type="entry name" value="PAN_1"/>
    <property type="match status" value="1"/>
</dbReference>
<gene>
    <name evidence="7" type="ORF">LOTGIDRAFT_171279</name>
</gene>
<dbReference type="InterPro" id="IPR003609">
    <property type="entry name" value="Pan_app"/>
</dbReference>
<dbReference type="InterPro" id="IPR012314">
    <property type="entry name" value="Pept_M12B_GON-ADAMTSs"/>
</dbReference>
<dbReference type="GeneID" id="20241705"/>
<evidence type="ECO:0000259" key="6">
    <source>
        <dbReference type="PROSITE" id="PS51046"/>
    </source>
</evidence>
<feature type="signal peptide" evidence="4">
    <location>
        <begin position="1"/>
        <end position="23"/>
    </location>
</feature>
<dbReference type="KEGG" id="lgi:LOTGIDRAFT_171279"/>
<evidence type="ECO:0008006" key="9">
    <source>
        <dbReference type="Google" id="ProtNLM"/>
    </source>
</evidence>
<dbReference type="Pfam" id="PF08685">
    <property type="entry name" value="GON"/>
    <property type="match status" value="1"/>
</dbReference>
<feature type="chain" id="PRO_5004716487" description="GON domain-containing protein" evidence="4">
    <location>
        <begin position="24"/>
        <end position="404"/>
    </location>
</feature>
<keyword evidence="1" id="KW-0479">Metal-binding</keyword>
<keyword evidence="4" id="KW-0732">Signal</keyword>
<dbReference type="HOGENOM" id="CLU_057931_0_0_1"/>
<dbReference type="InterPro" id="IPR000436">
    <property type="entry name" value="Sushi_SCR_CCP_dom"/>
</dbReference>
<keyword evidence="3" id="KW-0768">Sushi</keyword>
<comment type="caution">
    <text evidence="3">Lacks conserved residue(s) required for the propagation of feature annotation.</text>
</comment>
<organism evidence="7 8">
    <name type="scientific">Lottia gigantea</name>
    <name type="common">Giant owl limpet</name>
    <dbReference type="NCBI Taxonomy" id="225164"/>
    <lineage>
        <taxon>Eukaryota</taxon>
        <taxon>Metazoa</taxon>
        <taxon>Spiralia</taxon>
        <taxon>Lophotrochozoa</taxon>
        <taxon>Mollusca</taxon>
        <taxon>Gastropoda</taxon>
        <taxon>Patellogastropoda</taxon>
        <taxon>Lottioidea</taxon>
        <taxon>Lottiidae</taxon>
        <taxon>Lottia</taxon>
    </lineage>
</organism>
<dbReference type="PROSITE" id="PS50923">
    <property type="entry name" value="SUSHI"/>
    <property type="match status" value="1"/>
</dbReference>
<evidence type="ECO:0000313" key="7">
    <source>
        <dbReference type="EMBL" id="ESP03628.1"/>
    </source>
</evidence>
<proteinExistence type="predicted"/>
<dbReference type="GO" id="GO:0004222">
    <property type="term" value="F:metalloendopeptidase activity"/>
    <property type="evidence" value="ECO:0007669"/>
    <property type="project" value="InterPro"/>
</dbReference>
<dbReference type="GO" id="GO:0008270">
    <property type="term" value="F:zinc ion binding"/>
    <property type="evidence" value="ECO:0007669"/>
    <property type="project" value="InterPro"/>
</dbReference>